<dbReference type="Proteomes" id="UP001295794">
    <property type="component" value="Unassembled WGS sequence"/>
</dbReference>
<dbReference type="SUPFAM" id="SSF54909">
    <property type="entry name" value="Dimeric alpha+beta barrel"/>
    <property type="match status" value="1"/>
</dbReference>
<protein>
    <recommendedName>
        <fullName evidence="7">Pre-mRNA polyadenylation factor Fip1 domain-containing protein</fullName>
    </recommendedName>
</protein>
<comment type="caution">
    <text evidence="8">The sequence shown here is derived from an EMBL/GenBank/DDBJ whole genome shotgun (WGS) entry which is preliminary data.</text>
</comment>
<dbReference type="InterPro" id="IPR011008">
    <property type="entry name" value="Dimeric_a/b-barrel"/>
</dbReference>
<name>A0AAD2HR75_9AGAR</name>
<feature type="region of interest" description="Disordered" evidence="5">
    <location>
        <begin position="524"/>
        <end position="627"/>
    </location>
</feature>
<dbReference type="InterPro" id="IPR051187">
    <property type="entry name" value="Pre-mRNA_3'-end_processing_reg"/>
</dbReference>
<evidence type="ECO:0000256" key="3">
    <source>
        <dbReference type="ARBA" id="ARBA00022664"/>
    </source>
</evidence>
<dbReference type="Pfam" id="PF05182">
    <property type="entry name" value="Fip1"/>
    <property type="match status" value="1"/>
</dbReference>
<feature type="compositionally biased region" description="Polar residues" evidence="5">
    <location>
        <begin position="241"/>
        <end position="263"/>
    </location>
</feature>
<dbReference type="PANTHER" id="PTHR13484:SF0">
    <property type="entry name" value="PRE-MRNA 3'-END-PROCESSING FACTOR FIP1"/>
    <property type="match status" value="1"/>
</dbReference>
<feature type="signal peptide" evidence="6">
    <location>
        <begin position="1"/>
        <end position="23"/>
    </location>
</feature>
<proteinExistence type="inferred from homology"/>
<feature type="chain" id="PRO_5041934120" description="Pre-mRNA polyadenylation factor Fip1 domain-containing protein" evidence="6">
    <location>
        <begin position="24"/>
        <end position="789"/>
    </location>
</feature>
<evidence type="ECO:0000256" key="6">
    <source>
        <dbReference type="SAM" id="SignalP"/>
    </source>
</evidence>
<organism evidence="8 9">
    <name type="scientific">Mycena citricolor</name>
    <dbReference type="NCBI Taxonomy" id="2018698"/>
    <lineage>
        <taxon>Eukaryota</taxon>
        <taxon>Fungi</taxon>
        <taxon>Dikarya</taxon>
        <taxon>Basidiomycota</taxon>
        <taxon>Agaricomycotina</taxon>
        <taxon>Agaricomycetes</taxon>
        <taxon>Agaricomycetidae</taxon>
        <taxon>Agaricales</taxon>
        <taxon>Marasmiineae</taxon>
        <taxon>Mycenaceae</taxon>
        <taxon>Mycena</taxon>
    </lineage>
</organism>
<keyword evidence="3" id="KW-0507">mRNA processing</keyword>
<accession>A0AAD2HR75</accession>
<feature type="compositionally biased region" description="Low complexity" evidence="5">
    <location>
        <begin position="561"/>
        <end position="589"/>
    </location>
</feature>
<dbReference type="EMBL" id="CAVNYO010000440">
    <property type="protein sequence ID" value="CAK5280671.1"/>
    <property type="molecule type" value="Genomic_DNA"/>
</dbReference>
<feature type="compositionally biased region" description="Low complexity" evidence="5">
    <location>
        <begin position="297"/>
        <end position="312"/>
    </location>
</feature>
<evidence type="ECO:0000256" key="4">
    <source>
        <dbReference type="ARBA" id="ARBA00023242"/>
    </source>
</evidence>
<evidence type="ECO:0000313" key="9">
    <source>
        <dbReference type="Proteomes" id="UP001295794"/>
    </source>
</evidence>
<feature type="domain" description="Pre-mRNA polyadenylation factor Fip1" evidence="7">
    <location>
        <begin position="381"/>
        <end position="421"/>
    </location>
</feature>
<comment type="similarity">
    <text evidence="2">Belongs to the FIP1 family.</text>
</comment>
<feature type="compositionally biased region" description="Polar residues" evidence="5">
    <location>
        <begin position="271"/>
        <end position="293"/>
    </location>
</feature>
<feature type="compositionally biased region" description="Low complexity" evidence="5">
    <location>
        <begin position="158"/>
        <end position="181"/>
    </location>
</feature>
<feature type="compositionally biased region" description="Pro residues" evidence="5">
    <location>
        <begin position="602"/>
        <end position="614"/>
    </location>
</feature>
<keyword evidence="6" id="KW-0732">Signal</keyword>
<feature type="region of interest" description="Disordered" evidence="5">
    <location>
        <begin position="330"/>
        <end position="350"/>
    </location>
</feature>
<evidence type="ECO:0000256" key="5">
    <source>
        <dbReference type="SAM" id="MobiDB-lite"/>
    </source>
</evidence>
<feature type="compositionally biased region" description="Polar residues" evidence="5">
    <location>
        <begin position="531"/>
        <end position="552"/>
    </location>
</feature>
<dbReference type="Gene3D" id="3.30.70.1060">
    <property type="entry name" value="Dimeric alpha+beta barrel"/>
    <property type="match status" value="1"/>
</dbReference>
<evidence type="ECO:0000313" key="8">
    <source>
        <dbReference type="EMBL" id="CAK5280671.1"/>
    </source>
</evidence>
<keyword evidence="9" id="KW-1185">Reference proteome</keyword>
<dbReference type="AlphaFoldDB" id="A0AAD2HR75"/>
<dbReference type="GO" id="GO:0006397">
    <property type="term" value="P:mRNA processing"/>
    <property type="evidence" value="ECO:0007669"/>
    <property type="project" value="UniProtKB-KW"/>
</dbReference>
<sequence>MPAISNVHLSTILLALLCATSNAKLQLVTLGLLLGVALKGLAENLLPSTRMARLDALIEDAEARFHRAREEHIFSRNFVLGVQAQLRQVYLTRSKLQSELLALGLYTPTAEYWYIIGSLAKRIERCKQQVRAIHYSVLLEVENENQDDDDDFLYGANPAATSTPTTTAPVTPSTSFTSAPPASALQVFPSQATEVEEEPFPGFLSSAEVHEENDAEQEDEYVDDEQESDEEEDVEIIMEAQSRSLDFRQSNAKLRSQPSSASLRTAPLGPTLTTEYTPTQRPAPSFETPSRGTSEIPPASLSVAPPPAAASAVQTSAPGASVVSATAVSHPDEYGNNVPDVSAAPMDDVDLESLPPVTAPPSHPVIDPTVTGMTEGRSIIDVDLNALADKAWRRPGSDISDWFNYGFDELSWELYCYRRRDLGEMANVLKTNVLNFSGMEEDQMTVLPPEVRQMVMTGTSAMMNGAAGGMGMMMDMGGMMPMGMDMGMSGMMGMPDVAQGGVAPVGGQGEMQDGFNAGMMGMGMEYPQGQVPETPQTQMSQQPMYPQQTEGQDTPPPGPTGSAVVRGGSGGAPAYRGRGARGSRGFPARGRGRGGYEGSPAPARPTSPLPPNVPTGPRNQNKYKDRDGISAAVDGLDYGGGKDGRATASYELDERSRTVSFYPPPPRVRAISMSAPVIRKFALFAPYITTASAQELRSKLYPAHKAGLTEQRAKGVLKFGGPVWNDEGAGEALADASARPYGGSFFLYEGENRAAVMEIIKQDAYWTGGLWDKSSLRLVEYNPLSGYPF</sequence>
<feature type="compositionally biased region" description="Acidic residues" evidence="5">
    <location>
        <begin position="211"/>
        <end position="236"/>
    </location>
</feature>
<dbReference type="InterPro" id="IPR007854">
    <property type="entry name" value="Fip1_dom"/>
</dbReference>
<feature type="region of interest" description="Disordered" evidence="5">
    <location>
        <begin position="209"/>
        <end position="312"/>
    </location>
</feature>
<comment type="subcellular location">
    <subcellularLocation>
        <location evidence="1">Nucleus</location>
    </subcellularLocation>
</comment>
<keyword evidence="4" id="KW-0539">Nucleus</keyword>
<dbReference type="PANTHER" id="PTHR13484">
    <property type="entry name" value="FIP1-LIKE 1 PROTEIN"/>
    <property type="match status" value="1"/>
</dbReference>
<dbReference type="GO" id="GO:0005847">
    <property type="term" value="C:mRNA cleavage and polyadenylation specificity factor complex"/>
    <property type="evidence" value="ECO:0007669"/>
    <property type="project" value="TreeGrafter"/>
</dbReference>
<gene>
    <name evidence="8" type="ORF">MYCIT1_LOCUS31249</name>
</gene>
<evidence type="ECO:0000256" key="2">
    <source>
        <dbReference type="ARBA" id="ARBA00007459"/>
    </source>
</evidence>
<evidence type="ECO:0000259" key="7">
    <source>
        <dbReference type="Pfam" id="PF05182"/>
    </source>
</evidence>
<reference evidence="8" key="1">
    <citation type="submission" date="2023-11" db="EMBL/GenBank/DDBJ databases">
        <authorList>
            <person name="De Vega J J."/>
            <person name="De Vega J J."/>
        </authorList>
    </citation>
    <scope>NUCLEOTIDE SEQUENCE</scope>
</reference>
<feature type="region of interest" description="Disordered" evidence="5">
    <location>
        <begin position="149"/>
        <end position="181"/>
    </location>
</feature>
<evidence type="ECO:0000256" key="1">
    <source>
        <dbReference type="ARBA" id="ARBA00004123"/>
    </source>
</evidence>